<evidence type="ECO:0000256" key="5">
    <source>
        <dbReference type="ARBA" id="ARBA00022989"/>
    </source>
</evidence>
<dbReference type="Pfam" id="PF00664">
    <property type="entry name" value="ABC_membrane"/>
    <property type="match status" value="1"/>
</dbReference>
<feature type="transmembrane region" description="Helical" evidence="7">
    <location>
        <begin position="333"/>
        <end position="353"/>
    </location>
</feature>
<dbReference type="SUPFAM" id="SSF90123">
    <property type="entry name" value="ABC transporter transmembrane region"/>
    <property type="match status" value="1"/>
</dbReference>
<dbReference type="KEGG" id="gur:Gura_2547"/>
<dbReference type="CDD" id="cd18588">
    <property type="entry name" value="ABC_6TM_CyaB_HlyB_like"/>
    <property type="match status" value="1"/>
</dbReference>
<accession>A5G4K7</accession>
<dbReference type="Pfam" id="PF00005">
    <property type="entry name" value="ABC_tran"/>
    <property type="match status" value="1"/>
</dbReference>
<proteinExistence type="predicted"/>
<dbReference type="Proteomes" id="UP000006695">
    <property type="component" value="Chromosome"/>
</dbReference>
<dbReference type="PANTHER" id="PTHR24221:SF647">
    <property type="entry name" value="BLL6336 PROTEIN"/>
    <property type="match status" value="1"/>
</dbReference>
<dbReference type="GO" id="GO:0005886">
    <property type="term" value="C:plasma membrane"/>
    <property type="evidence" value="ECO:0007669"/>
    <property type="project" value="UniProtKB-SubCell"/>
</dbReference>
<dbReference type="SUPFAM" id="SSF52540">
    <property type="entry name" value="P-loop containing nucleoside triphosphate hydrolases"/>
    <property type="match status" value="1"/>
</dbReference>
<evidence type="ECO:0000313" key="10">
    <source>
        <dbReference type="EMBL" id="ABQ26725.1"/>
    </source>
</evidence>
<dbReference type="GO" id="GO:0034040">
    <property type="term" value="F:ATPase-coupled lipid transmembrane transporter activity"/>
    <property type="evidence" value="ECO:0007669"/>
    <property type="project" value="TreeGrafter"/>
</dbReference>
<dbReference type="InterPro" id="IPR003439">
    <property type="entry name" value="ABC_transporter-like_ATP-bd"/>
</dbReference>
<sequence length="740" mass="82363">MRVAQSRKMRHRHTPPGNLAGPDLLWLLGSLCQLHRVPFDPLLVERQFPPPCSFTSIHNALHAFGFKTGEHSVPATGFELNKLPLPVAGFLPLPVTDVGPQETSASEPNLTPILIVKVDQDNILFFRPGAQTPETLSLAEAQGQLYPQLLLVSRSEQATGKVDADGPDGQPVASRFGFRWFIPELLKHKLIWRDVLIASLIIQLIGLATPLFTQVVIDKVVVHQTQSTLIVIGVGMLMFMVFSSVMTWLRQYLVLHTGNRIDAVLGTQVFSHLLRLPLPYFEHRPTGVMVARMQGVENIRQFVSGAAASLVLDFPFLLIFLGVMFWYSWQLSLIALGMLTLIAFISFLVTPVFREKLNRQFMLGARNQAFVTEYVAGMSTVKSLQMEPVLEKRYGDYMASYLAAGFSTRQLSNTYNVIANALEQLMTFSILIVGALLVMKNDGFTIGRLVAFQMFAGRMSQPMLRLVGLWQEFQQANIAVKRLGDIMDMPMEPYALVPTRSSSSQGGVVELADLSFRYSEQHPFLYRNLNLTFKAGHLSLLMGPSGCGKSTLAKLLQGFYLPTDGQIRIDGRDIRHMSANELRSIFGVVPQETVLFSGTIYENLNHANPHATFQDIVTACRQAEIHSVIEGLPQGYQTEIGEQGVGLSGGQRQRVAIARALLKRPRILIFDEATSNLDQQTAEHFAATVNQLKGKVSMIFITHQLPKGLQVDDVFRFGQQQSQPQMMEVVGEEKRDGGDE</sequence>
<comment type="subcellular location">
    <subcellularLocation>
        <location evidence="1">Cell membrane</location>
        <topology evidence="1">Multi-pass membrane protein</topology>
    </subcellularLocation>
</comment>
<feature type="domain" description="ABC transporter" evidence="8">
    <location>
        <begin position="509"/>
        <end position="739"/>
    </location>
</feature>
<organism evidence="10 11">
    <name type="scientific">Geotalea uraniireducens (strain Rf4)</name>
    <name type="common">Geobacter uraniireducens</name>
    <dbReference type="NCBI Taxonomy" id="351605"/>
    <lineage>
        <taxon>Bacteria</taxon>
        <taxon>Pseudomonadati</taxon>
        <taxon>Thermodesulfobacteriota</taxon>
        <taxon>Desulfuromonadia</taxon>
        <taxon>Geobacterales</taxon>
        <taxon>Geobacteraceae</taxon>
        <taxon>Geotalea</taxon>
    </lineage>
</organism>
<dbReference type="Gene3D" id="1.20.1560.10">
    <property type="entry name" value="ABC transporter type 1, transmembrane domain"/>
    <property type="match status" value="1"/>
</dbReference>
<evidence type="ECO:0000256" key="1">
    <source>
        <dbReference type="ARBA" id="ARBA00004651"/>
    </source>
</evidence>
<feature type="transmembrane region" description="Helical" evidence="7">
    <location>
        <begin position="195"/>
        <end position="217"/>
    </location>
</feature>
<evidence type="ECO:0000256" key="7">
    <source>
        <dbReference type="SAM" id="Phobius"/>
    </source>
</evidence>
<evidence type="ECO:0000256" key="6">
    <source>
        <dbReference type="ARBA" id="ARBA00023136"/>
    </source>
</evidence>
<reference evidence="10 11" key="1">
    <citation type="submission" date="2007-05" db="EMBL/GenBank/DDBJ databases">
        <title>Complete sequence of Geobacter uraniireducens Rf4.</title>
        <authorList>
            <consortium name="US DOE Joint Genome Institute"/>
            <person name="Copeland A."/>
            <person name="Lucas S."/>
            <person name="Lapidus A."/>
            <person name="Barry K."/>
            <person name="Detter J.C."/>
            <person name="Glavina del Rio T."/>
            <person name="Hammon N."/>
            <person name="Israni S."/>
            <person name="Dalin E."/>
            <person name="Tice H."/>
            <person name="Pitluck S."/>
            <person name="Chertkov O."/>
            <person name="Brettin T."/>
            <person name="Bruce D."/>
            <person name="Han C."/>
            <person name="Schmutz J."/>
            <person name="Larimer F."/>
            <person name="Land M."/>
            <person name="Hauser L."/>
            <person name="Kyrpides N."/>
            <person name="Mikhailova N."/>
            <person name="Shelobolina E."/>
            <person name="Aklujkar M."/>
            <person name="Lovley D."/>
            <person name="Richardson P."/>
        </authorList>
    </citation>
    <scope>NUCLEOTIDE SEQUENCE [LARGE SCALE GENOMIC DNA]</scope>
    <source>
        <strain evidence="10 11">Rf4</strain>
    </source>
</reference>
<keyword evidence="2 7" id="KW-0812">Transmembrane</keyword>
<evidence type="ECO:0000259" key="9">
    <source>
        <dbReference type="PROSITE" id="PS50929"/>
    </source>
</evidence>
<gene>
    <name evidence="10" type="ordered locus">Gura_2547</name>
</gene>
<dbReference type="AlphaFoldDB" id="A5G4K7"/>
<dbReference type="InterPro" id="IPR027417">
    <property type="entry name" value="P-loop_NTPase"/>
</dbReference>
<feature type="transmembrane region" description="Helical" evidence="7">
    <location>
        <begin position="417"/>
        <end position="439"/>
    </location>
</feature>
<dbReference type="PANTHER" id="PTHR24221">
    <property type="entry name" value="ATP-BINDING CASSETTE SUB-FAMILY B"/>
    <property type="match status" value="1"/>
</dbReference>
<evidence type="ECO:0000259" key="8">
    <source>
        <dbReference type="PROSITE" id="PS50893"/>
    </source>
</evidence>
<feature type="transmembrane region" description="Helical" evidence="7">
    <location>
        <begin position="229"/>
        <end position="249"/>
    </location>
</feature>
<dbReference type="PROSITE" id="PS50893">
    <property type="entry name" value="ABC_TRANSPORTER_2"/>
    <property type="match status" value="1"/>
</dbReference>
<dbReference type="HOGENOM" id="CLU_000604_95_6_7"/>
<protein>
    <submittedName>
        <fullName evidence="10">ABC transporter related protein</fullName>
    </submittedName>
</protein>
<dbReference type="InterPro" id="IPR039421">
    <property type="entry name" value="Type_1_exporter"/>
</dbReference>
<dbReference type="OrthoDB" id="5480201at2"/>
<dbReference type="InterPro" id="IPR003593">
    <property type="entry name" value="AAA+_ATPase"/>
</dbReference>
<keyword evidence="5 7" id="KW-1133">Transmembrane helix</keyword>
<dbReference type="GO" id="GO:0005524">
    <property type="term" value="F:ATP binding"/>
    <property type="evidence" value="ECO:0007669"/>
    <property type="project" value="UniProtKB-KW"/>
</dbReference>
<keyword evidence="3" id="KW-0547">Nucleotide-binding</keyword>
<feature type="transmembrane region" description="Helical" evidence="7">
    <location>
        <begin position="302"/>
        <end position="327"/>
    </location>
</feature>
<name>A5G4K7_GEOUR</name>
<keyword evidence="4" id="KW-0067">ATP-binding</keyword>
<dbReference type="InterPro" id="IPR036640">
    <property type="entry name" value="ABC1_TM_sf"/>
</dbReference>
<dbReference type="GO" id="GO:0016887">
    <property type="term" value="F:ATP hydrolysis activity"/>
    <property type="evidence" value="ECO:0007669"/>
    <property type="project" value="InterPro"/>
</dbReference>
<keyword evidence="11" id="KW-1185">Reference proteome</keyword>
<keyword evidence="6 7" id="KW-0472">Membrane</keyword>
<dbReference type="PROSITE" id="PS50929">
    <property type="entry name" value="ABC_TM1F"/>
    <property type="match status" value="1"/>
</dbReference>
<evidence type="ECO:0000256" key="3">
    <source>
        <dbReference type="ARBA" id="ARBA00022741"/>
    </source>
</evidence>
<dbReference type="RefSeq" id="WP_011939410.1">
    <property type="nucleotide sequence ID" value="NC_009483.1"/>
</dbReference>
<evidence type="ECO:0000313" key="11">
    <source>
        <dbReference type="Proteomes" id="UP000006695"/>
    </source>
</evidence>
<dbReference type="SMART" id="SM00382">
    <property type="entry name" value="AAA"/>
    <property type="match status" value="1"/>
</dbReference>
<dbReference type="Gene3D" id="3.40.50.300">
    <property type="entry name" value="P-loop containing nucleotide triphosphate hydrolases"/>
    <property type="match status" value="1"/>
</dbReference>
<evidence type="ECO:0000256" key="4">
    <source>
        <dbReference type="ARBA" id="ARBA00022840"/>
    </source>
</evidence>
<dbReference type="InterPro" id="IPR017871">
    <property type="entry name" value="ABC_transporter-like_CS"/>
</dbReference>
<feature type="domain" description="ABC transmembrane type-1" evidence="9">
    <location>
        <begin position="195"/>
        <end position="475"/>
    </location>
</feature>
<evidence type="ECO:0000256" key="2">
    <source>
        <dbReference type="ARBA" id="ARBA00022692"/>
    </source>
</evidence>
<dbReference type="STRING" id="351605.Gura_2547"/>
<dbReference type="EMBL" id="CP000698">
    <property type="protein sequence ID" value="ABQ26725.1"/>
    <property type="molecule type" value="Genomic_DNA"/>
</dbReference>
<dbReference type="InterPro" id="IPR011527">
    <property type="entry name" value="ABC1_TM_dom"/>
</dbReference>
<dbReference type="GO" id="GO:0140359">
    <property type="term" value="F:ABC-type transporter activity"/>
    <property type="evidence" value="ECO:0007669"/>
    <property type="project" value="InterPro"/>
</dbReference>
<dbReference type="PROSITE" id="PS00211">
    <property type="entry name" value="ABC_TRANSPORTER_1"/>
    <property type="match status" value="1"/>
</dbReference>